<evidence type="ECO:0000256" key="1">
    <source>
        <dbReference type="SAM" id="Phobius"/>
    </source>
</evidence>
<sequence length="170" mass="18598">MTNIHGAKEMVNWSEVLEPIAAWFRSLGVPEVIVHWGHPLMMAIVIFILGSYVAWAGWRGKWLEETDKDGAMKNRIAHRQLAPLLFLFLAGGYTGGVLSLVMQHKPLFESPHFWTGSLVLVLLLINGGISLSGFGGDKKILRAAHAYLGSVAIAILFVHAVLGFNLGISL</sequence>
<evidence type="ECO:0008006" key="4">
    <source>
        <dbReference type="Google" id="ProtNLM"/>
    </source>
</evidence>
<feature type="transmembrane region" description="Helical" evidence="1">
    <location>
        <begin position="113"/>
        <end position="134"/>
    </location>
</feature>
<keyword evidence="1" id="KW-1133">Transmembrane helix</keyword>
<keyword evidence="1" id="KW-0472">Membrane</keyword>
<dbReference type="PANTHER" id="PTHR36738">
    <property type="entry name" value="EXPRESSED PROTEIN"/>
    <property type="match status" value="1"/>
</dbReference>
<feature type="transmembrane region" description="Helical" evidence="1">
    <location>
        <begin position="146"/>
        <end position="168"/>
    </location>
</feature>
<reference evidence="2 3" key="1">
    <citation type="submission" date="2017-06" db="EMBL/GenBank/DDBJ databases">
        <title>Genome sequencing of cyanobaciteial culture collection at National Institute for Environmental Studies (NIES).</title>
        <authorList>
            <person name="Hirose Y."/>
            <person name="Shimura Y."/>
            <person name="Fujisawa T."/>
            <person name="Nakamura Y."/>
            <person name="Kawachi M."/>
        </authorList>
    </citation>
    <scope>NUCLEOTIDE SEQUENCE [LARGE SCALE GENOMIC DNA]</scope>
    <source>
        <strain evidence="2 3">NIES-23</strain>
    </source>
</reference>
<keyword evidence="1" id="KW-0812">Transmembrane</keyword>
<dbReference type="InterPro" id="IPR025067">
    <property type="entry name" value="DUF4079"/>
</dbReference>
<evidence type="ECO:0000313" key="2">
    <source>
        <dbReference type="EMBL" id="BAY67603.1"/>
    </source>
</evidence>
<protein>
    <recommendedName>
        <fullName evidence="4">DUF4079 domain-containing protein</fullName>
    </recommendedName>
</protein>
<proteinExistence type="predicted"/>
<dbReference type="PANTHER" id="PTHR36738:SF1">
    <property type="entry name" value="EXPRESSED PROTEIN"/>
    <property type="match status" value="1"/>
</dbReference>
<organism evidence="2 3">
    <name type="scientific">Trichormus variabilis NIES-23</name>
    <dbReference type="NCBI Taxonomy" id="1973479"/>
    <lineage>
        <taxon>Bacteria</taxon>
        <taxon>Bacillati</taxon>
        <taxon>Cyanobacteriota</taxon>
        <taxon>Cyanophyceae</taxon>
        <taxon>Nostocales</taxon>
        <taxon>Nostocaceae</taxon>
        <taxon>Trichormus</taxon>
    </lineage>
</organism>
<dbReference type="EMBL" id="AP018216">
    <property type="protein sequence ID" value="BAY67603.1"/>
    <property type="molecule type" value="Genomic_DNA"/>
</dbReference>
<dbReference type="Proteomes" id="UP000217507">
    <property type="component" value="Chromosome"/>
</dbReference>
<evidence type="ECO:0000313" key="3">
    <source>
        <dbReference type="Proteomes" id="UP000217507"/>
    </source>
</evidence>
<feature type="transmembrane region" description="Helical" evidence="1">
    <location>
        <begin position="81"/>
        <end position="101"/>
    </location>
</feature>
<gene>
    <name evidence="2" type="ORF">NIES23_03770</name>
</gene>
<accession>A0A1Z4KFF7</accession>
<dbReference type="GO" id="GO:0016020">
    <property type="term" value="C:membrane"/>
    <property type="evidence" value="ECO:0007669"/>
    <property type="project" value="TreeGrafter"/>
</dbReference>
<name>A0A1Z4KFF7_ANAVA</name>
<dbReference type="Pfam" id="PF13301">
    <property type="entry name" value="DUF4079"/>
    <property type="match status" value="1"/>
</dbReference>
<dbReference type="AlphaFoldDB" id="A0A1Z4KFF7"/>
<dbReference type="Gene3D" id="1.20.120.1770">
    <property type="match status" value="1"/>
</dbReference>
<feature type="transmembrane region" description="Helical" evidence="1">
    <location>
        <begin position="40"/>
        <end position="60"/>
    </location>
</feature>